<evidence type="ECO:0000256" key="3">
    <source>
        <dbReference type="SAM" id="SignalP"/>
    </source>
</evidence>
<dbReference type="PROSITE" id="PS51257">
    <property type="entry name" value="PROKAR_LIPOPROTEIN"/>
    <property type="match status" value="1"/>
</dbReference>
<dbReference type="GO" id="GO:0006892">
    <property type="term" value="P:post-Golgi vesicle-mediated transport"/>
    <property type="evidence" value="ECO:0007669"/>
    <property type="project" value="TreeGrafter"/>
</dbReference>
<feature type="non-terminal residue" evidence="5">
    <location>
        <position position="470"/>
    </location>
</feature>
<feature type="signal peptide" evidence="3">
    <location>
        <begin position="1"/>
        <end position="29"/>
    </location>
</feature>
<keyword evidence="1" id="KW-0677">Repeat</keyword>
<name>A0A1D2M308_ORCCI</name>
<dbReference type="AlphaFoldDB" id="A0A1D2M308"/>
<dbReference type="OrthoDB" id="443634at2759"/>
<evidence type="ECO:0000256" key="1">
    <source>
        <dbReference type="ARBA" id="ARBA00022737"/>
    </source>
</evidence>
<dbReference type="Proteomes" id="UP000094527">
    <property type="component" value="Unassembled WGS sequence"/>
</dbReference>
<sequence length="470" mass="52789">MERINPSGRHFSGILCLLVLYIVLSSCQGSLVRQISPSRQPYQIVQNWDTDTVSSVAASSDFPSHVLRKRDTTTTAATSSDPSSKIKRSAVPLNDSHNQLLVFWAGEDVILCLAKDVTSNASSTLWISRDYGGSFLNATSLLVQSGGSVVQPLPVLEGFFNHPSHNGHFAFTDVQNKYIFTTKNYGAEFTANKLEFVPDEVMFDPHSDLNIVAYEKSTKDKQMWVSIDYGKSWTKVQEHVKSLSWGDESVMPANLYLQREEPSPGPGERSIILRSNSLFLDAKDTEVIITGVEEFEIKDDFMFATKQKENGTYDLLISYRQSEFKKAVFPLSQLTKHFFIADVSTDGQIFVCVVQNESISNLFIGNFPTNAEENPTFSLSLERILFFKPNVTWSESWLNEVASETFVDLHHVEGLRGVYIASQLKPSTVSSGKFNMNEVISLITYDQGGEWQVLSPPEFEHDGRPIYCQY</sequence>
<comment type="caution">
    <text evidence="5">The sequence shown here is derived from an EMBL/GenBank/DDBJ whole genome shotgun (WGS) entry which is preliminary data.</text>
</comment>
<evidence type="ECO:0000256" key="2">
    <source>
        <dbReference type="SAM" id="MobiDB-lite"/>
    </source>
</evidence>
<dbReference type="InterPro" id="IPR015943">
    <property type="entry name" value="WD40/YVTN_repeat-like_dom_sf"/>
</dbReference>
<dbReference type="Gene3D" id="2.130.10.10">
    <property type="entry name" value="YVTN repeat-like/Quinoprotein amine dehydrogenase"/>
    <property type="match status" value="1"/>
</dbReference>
<evidence type="ECO:0000313" key="5">
    <source>
        <dbReference type="EMBL" id="ODM87301.1"/>
    </source>
</evidence>
<dbReference type="Pfam" id="PF15902">
    <property type="entry name" value="Sortilin-Vps10"/>
    <property type="match status" value="1"/>
</dbReference>
<keyword evidence="3" id="KW-0732">Signal</keyword>
<dbReference type="InterPro" id="IPR050310">
    <property type="entry name" value="VPS10-sortilin"/>
</dbReference>
<gene>
    <name evidence="5" type="ORF">Ocin01_19380</name>
</gene>
<dbReference type="PANTHER" id="PTHR12106">
    <property type="entry name" value="SORTILIN RELATED"/>
    <property type="match status" value="1"/>
</dbReference>
<dbReference type="STRING" id="48709.A0A1D2M308"/>
<organism evidence="5 6">
    <name type="scientific">Orchesella cincta</name>
    <name type="common">Springtail</name>
    <name type="synonym">Podura cincta</name>
    <dbReference type="NCBI Taxonomy" id="48709"/>
    <lineage>
        <taxon>Eukaryota</taxon>
        <taxon>Metazoa</taxon>
        <taxon>Ecdysozoa</taxon>
        <taxon>Arthropoda</taxon>
        <taxon>Hexapoda</taxon>
        <taxon>Collembola</taxon>
        <taxon>Entomobryomorpha</taxon>
        <taxon>Entomobryoidea</taxon>
        <taxon>Orchesellidae</taxon>
        <taxon>Orchesellinae</taxon>
        <taxon>Orchesella</taxon>
    </lineage>
</organism>
<dbReference type="GO" id="GO:0016020">
    <property type="term" value="C:membrane"/>
    <property type="evidence" value="ECO:0007669"/>
    <property type="project" value="TreeGrafter"/>
</dbReference>
<dbReference type="SUPFAM" id="SSF110296">
    <property type="entry name" value="Oligoxyloglucan reducing end-specific cellobiohydrolase"/>
    <property type="match status" value="1"/>
</dbReference>
<reference evidence="5 6" key="1">
    <citation type="journal article" date="2016" name="Genome Biol. Evol.">
        <title>Gene Family Evolution Reflects Adaptation to Soil Environmental Stressors in the Genome of the Collembolan Orchesella cincta.</title>
        <authorList>
            <person name="Faddeeva-Vakhrusheva A."/>
            <person name="Derks M.F."/>
            <person name="Anvar S.Y."/>
            <person name="Agamennone V."/>
            <person name="Suring W."/>
            <person name="Smit S."/>
            <person name="van Straalen N.M."/>
            <person name="Roelofs D."/>
        </authorList>
    </citation>
    <scope>NUCLEOTIDE SEQUENCE [LARGE SCALE GENOMIC DNA]</scope>
    <source>
        <tissue evidence="5">Mixed pool</tissue>
    </source>
</reference>
<feature type="domain" description="Sortilin N-terminal" evidence="4">
    <location>
        <begin position="124"/>
        <end position="460"/>
    </location>
</feature>
<feature type="chain" id="PRO_5008903417" evidence="3">
    <location>
        <begin position="30"/>
        <end position="470"/>
    </location>
</feature>
<protein>
    <submittedName>
        <fullName evidence="5">Sortilin-related receptor</fullName>
    </submittedName>
</protein>
<evidence type="ECO:0000259" key="4">
    <source>
        <dbReference type="Pfam" id="PF15902"/>
    </source>
</evidence>
<dbReference type="OMA" id="HETYIAT"/>
<keyword evidence="6" id="KW-1185">Reference proteome</keyword>
<evidence type="ECO:0000313" key="6">
    <source>
        <dbReference type="Proteomes" id="UP000094527"/>
    </source>
</evidence>
<accession>A0A1D2M308</accession>
<dbReference type="GO" id="GO:0005794">
    <property type="term" value="C:Golgi apparatus"/>
    <property type="evidence" value="ECO:0007669"/>
    <property type="project" value="TreeGrafter"/>
</dbReference>
<dbReference type="PANTHER" id="PTHR12106:SF27">
    <property type="entry name" value="SORTILIN-RELATED RECEPTOR"/>
    <property type="match status" value="1"/>
</dbReference>
<dbReference type="InterPro" id="IPR031778">
    <property type="entry name" value="Sortilin_N"/>
</dbReference>
<feature type="region of interest" description="Disordered" evidence="2">
    <location>
        <begin position="69"/>
        <end position="89"/>
    </location>
</feature>
<keyword evidence="5" id="KW-0675">Receptor</keyword>
<dbReference type="EMBL" id="LJIJ01005627">
    <property type="protein sequence ID" value="ODM87301.1"/>
    <property type="molecule type" value="Genomic_DNA"/>
</dbReference>
<proteinExistence type="predicted"/>